<proteinExistence type="predicted"/>
<protein>
    <submittedName>
        <fullName evidence="1">Uncharacterized protein</fullName>
    </submittedName>
</protein>
<dbReference type="Gene3D" id="3.90.1720.10">
    <property type="entry name" value="endopeptidase domain like (from Nostoc punctiforme)"/>
    <property type="match status" value="1"/>
</dbReference>
<dbReference type="EMBL" id="BLWD01000002">
    <property type="protein sequence ID" value="GFN09535.1"/>
    <property type="molecule type" value="Genomic_DNA"/>
</dbReference>
<sequence>MTTPLPGDFALTRIEGITGRFVAAGQALVGDAAPVQHAFLYVGNGMVVQAMPSGAELIPIEEASSVVQWSTGHFDLTEEQRDAMVVEAVALVGTPYSFLDYGSIALAHYRIRPAWVRDYVASTGHLICSQLVDEVYLRAGVHLFDDGRLPGT</sequence>
<evidence type="ECO:0000313" key="2">
    <source>
        <dbReference type="Proteomes" id="UP000498740"/>
    </source>
</evidence>
<dbReference type="SUPFAM" id="SSF54001">
    <property type="entry name" value="Cysteine proteinases"/>
    <property type="match status" value="1"/>
</dbReference>
<comment type="caution">
    <text evidence="1">The sequence shown here is derived from an EMBL/GenBank/DDBJ whole genome shotgun (WGS) entry which is preliminary data.</text>
</comment>
<accession>A0A7J0D687</accession>
<dbReference type="Proteomes" id="UP000498740">
    <property type="component" value="Unassembled WGS sequence"/>
</dbReference>
<evidence type="ECO:0000313" key="1">
    <source>
        <dbReference type="EMBL" id="GFN09535.1"/>
    </source>
</evidence>
<name>A0A7J0D687_STRMI</name>
<gene>
    <name evidence="1" type="ORF">Smic_80910</name>
</gene>
<dbReference type="InterPro" id="IPR038765">
    <property type="entry name" value="Papain-like_cys_pep_sf"/>
</dbReference>
<reference evidence="1 2" key="1">
    <citation type="submission" date="2020-05" db="EMBL/GenBank/DDBJ databases">
        <title>Whole genome shotgun sequence of Streptomyces microflavus NBRC 13062.</title>
        <authorList>
            <person name="Komaki H."/>
            <person name="Tamura T."/>
        </authorList>
    </citation>
    <scope>NUCLEOTIDE SEQUENCE [LARGE SCALE GENOMIC DNA]</scope>
    <source>
        <strain evidence="1 2">NBRC 13062</strain>
    </source>
</reference>
<dbReference type="AlphaFoldDB" id="A0A7J0D687"/>
<organism evidence="1 2">
    <name type="scientific">Streptomyces microflavus</name>
    <name type="common">Streptomyces lipmanii</name>
    <dbReference type="NCBI Taxonomy" id="1919"/>
    <lineage>
        <taxon>Bacteria</taxon>
        <taxon>Bacillati</taxon>
        <taxon>Actinomycetota</taxon>
        <taxon>Actinomycetes</taxon>
        <taxon>Kitasatosporales</taxon>
        <taxon>Streptomycetaceae</taxon>
        <taxon>Streptomyces</taxon>
    </lineage>
</organism>